<dbReference type="EMBL" id="LS991951">
    <property type="protein sequence ID" value="SYV97460.1"/>
    <property type="molecule type" value="Genomic_DNA"/>
</dbReference>
<proteinExistence type="predicted"/>
<evidence type="ECO:0000313" key="1">
    <source>
        <dbReference type="EMBL" id="SYV97460.1"/>
    </source>
</evidence>
<accession>A0A3B0PP30</accession>
<sequence length="33" mass="3918">MKKFLDKKIKEIEELSYIGEIDTDSDLDEEDEV</sequence>
<dbReference type="KEGG" id="medw:NCTC10132_00825"/>
<name>A0A3B0PP30_9BACT</name>
<evidence type="ECO:0000313" key="2">
    <source>
        <dbReference type="Proteomes" id="UP000257559"/>
    </source>
</evidence>
<reference evidence="2" key="1">
    <citation type="submission" date="2018-06" db="EMBL/GenBank/DDBJ databases">
        <authorList>
            <consortium name="Pathogen Informatics"/>
        </authorList>
    </citation>
    <scope>NUCLEOTIDE SEQUENCE [LARGE SCALE GENOMIC DNA]</scope>
    <source>
        <strain evidence="2">NCTC10132</strain>
    </source>
</reference>
<organism evidence="1 2">
    <name type="scientific">Mycoplasmopsis edwardii</name>
    <dbReference type="NCBI Taxonomy" id="53558"/>
    <lineage>
        <taxon>Bacteria</taxon>
        <taxon>Bacillati</taxon>
        <taxon>Mycoplasmatota</taxon>
        <taxon>Mycoplasmoidales</taxon>
        <taxon>Metamycoplasmataceae</taxon>
        <taxon>Mycoplasmopsis</taxon>
    </lineage>
</organism>
<protein>
    <submittedName>
        <fullName evidence="1">Uncharacterized protein</fullName>
    </submittedName>
</protein>
<dbReference type="Proteomes" id="UP000257559">
    <property type="component" value="Chromosome"/>
</dbReference>
<gene>
    <name evidence="1" type="ORF">NCTC10132_00825</name>
</gene>
<keyword evidence="2" id="KW-1185">Reference proteome</keyword>
<dbReference type="AlphaFoldDB" id="A0A3B0PP30"/>